<dbReference type="EMBL" id="CAEKKB010000006">
    <property type="protein sequence ID" value="CAB4314006.1"/>
    <property type="molecule type" value="Genomic_DNA"/>
</dbReference>
<organism evidence="2 3">
    <name type="scientific">Prunus armeniaca</name>
    <name type="common">Apricot</name>
    <name type="synonym">Armeniaca vulgaris</name>
    <dbReference type="NCBI Taxonomy" id="36596"/>
    <lineage>
        <taxon>Eukaryota</taxon>
        <taxon>Viridiplantae</taxon>
        <taxon>Streptophyta</taxon>
        <taxon>Embryophyta</taxon>
        <taxon>Tracheophyta</taxon>
        <taxon>Spermatophyta</taxon>
        <taxon>Magnoliopsida</taxon>
        <taxon>eudicotyledons</taxon>
        <taxon>Gunneridae</taxon>
        <taxon>Pentapetalae</taxon>
        <taxon>rosids</taxon>
        <taxon>fabids</taxon>
        <taxon>Rosales</taxon>
        <taxon>Rosaceae</taxon>
        <taxon>Amygdaloideae</taxon>
        <taxon>Amygdaleae</taxon>
        <taxon>Prunus</taxon>
    </lineage>
</organism>
<evidence type="ECO:0000259" key="1">
    <source>
        <dbReference type="Pfam" id="PF20167"/>
    </source>
</evidence>
<feature type="domain" description="Putative plant transposon protein" evidence="1">
    <location>
        <begin position="57"/>
        <end position="266"/>
    </location>
</feature>
<dbReference type="AlphaFoldDB" id="A0A6J5XJ35"/>
<evidence type="ECO:0000313" key="2">
    <source>
        <dbReference type="EMBL" id="CAB4314006.1"/>
    </source>
</evidence>
<evidence type="ECO:0000313" key="3">
    <source>
        <dbReference type="Proteomes" id="UP000507245"/>
    </source>
</evidence>
<dbReference type="Pfam" id="PF20167">
    <property type="entry name" value="Transposase_32"/>
    <property type="match status" value="1"/>
</dbReference>
<proteinExistence type="predicted"/>
<name>A0A6J5XJ35_PRUAR</name>
<protein>
    <recommendedName>
        <fullName evidence="1">Putative plant transposon protein domain-containing protein</fullName>
    </recommendedName>
</protein>
<sequence>MGRGRAYVDDDIDESKFKTSEAMNRYKKIFSVQRVTVEREVKFSDFEDLGLRRIFKSRGWLLAMGPSEPANIQIVQEFYSNIPPFFAEQKNPPGLGPFGSCLWDETLHFSSGREYPDSFDVYLRGKVLNFSVSGIAQLLKLARPNPNEKSPSFPGLLVDNLDLKLVKSTLGWNKRVRVLRENRLSDFYKVLNSIVRYNIDPPCHVIPSLLSPDRARLLYAIGNNVPIDLATYIFCAICRAAFPTSMPDSLPFTSLITRFAMASHVPVEPTDKLYSPWSPLDNMDIFGYSFTPCSPAVKQPQAVVSHTPNMALITNGVAEHRGEVHPYFHPLGHPTFFETAICSHDAFHTFASLVNAVILQNSDRLESDVCFLSACYQYSVKIMEAEEENNDNLIPNSHACINPLTSTSDLHPNKKAKKDPLEHAAGEVSKLLQEFLASQMKLQLKGEEVLGVVSKIPNLSRLQVFKAVRIILSGNPEEFSLLKSLPDVEKTEWILLLISQSEGKEESLRYAIPSGHGNRVANSFLS</sequence>
<gene>
    <name evidence="2" type="ORF">ORAREDHAP_LOCUS37936</name>
</gene>
<dbReference type="Proteomes" id="UP000507245">
    <property type="component" value="Unassembled WGS sequence"/>
</dbReference>
<reference evidence="3" key="1">
    <citation type="journal article" date="2020" name="Genome Biol.">
        <title>Gamete binning: chromosome-level and haplotype-resolved genome assembly enabled by high-throughput single-cell sequencing of gamete genomes.</title>
        <authorList>
            <person name="Campoy J.A."/>
            <person name="Sun H."/>
            <person name="Goel M."/>
            <person name="Jiao W.-B."/>
            <person name="Folz-Donahue K."/>
            <person name="Wang N."/>
            <person name="Rubio M."/>
            <person name="Liu C."/>
            <person name="Kukat C."/>
            <person name="Ruiz D."/>
            <person name="Huettel B."/>
            <person name="Schneeberger K."/>
        </authorList>
    </citation>
    <scope>NUCLEOTIDE SEQUENCE [LARGE SCALE GENOMIC DNA]</scope>
    <source>
        <strain evidence="3">cv. Rojo Pasion</strain>
    </source>
</reference>
<accession>A0A6J5XJ35</accession>
<keyword evidence="3" id="KW-1185">Reference proteome</keyword>
<dbReference type="OrthoDB" id="1159577at2759"/>
<dbReference type="InterPro" id="IPR046796">
    <property type="entry name" value="Transposase_32_dom"/>
</dbReference>